<accession>A0A6A8GCT2</accession>
<protein>
    <submittedName>
        <fullName evidence="1">Uncharacterized protein</fullName>
    </submittedName>
</protein>
<name>A0A6A8GCT2_9EURY</name>
<dbReference type="EMBL" id="WKJO01000001">
    <property type="protein sequence ID" value="MRX20885.1"/>
    <property type="molecule type" value="Genomic_DNA"/>
</dbReference>
<comment type="caution">
    <text evidence="1">The sequence shown here is derived from an EMBL/GenBank/DDBJ whole genome shotgun (WGS) entry which is preliminary data.</text>
</comment>
<sequence length="198" mass="21425">MFGIENTSRRKFLAVAVALGSMTGCLGSTSERPGAVDSSDLSVSSRGSAKLTAKNVQNDNNNGLKISTEDSVADGKVVGEIPASVPEATRSSVYINADVDQLDDDAEIEIRFCSPNSSYRAIFVGNEYKGKESGVLATETGSGYVLREQIKKLPTAESKEQTQINDLDRVQFVVRDGDFTGTIWALWFIFEDRTVALL</sequence>
<reference evidence="1 2" key="1">
    <citation type="submission" date="2019-11" db="EMBL/GenBank/DDBJ databases">
        <title>Whole genome sequence of Haloferax sp. MBLA0076.</title>
        <authorList>
            <person name="Seo M.-J."/>
            <person name="Cho E.-S."/>
        </authorList>
    </citation>
    <scope>NUCLEOTIDE SEQUENCE [LARGE SCALE GENOMIC DNA]</scope>
    <source>
        <strain evidence="1 2">MBLA0076</strain>
    </source>
</reference>
<dbReference type="Proteomes" id="UP000439022">
    <property type="component" value="Unassembled WGS sequence"/>
</dbReference>
<gene>
    <name evidence="1" type="ORF">GJR96_02755</name>
</gene>
<keyword evidence="2" id="KW-1185">Reference proteome</keyword>
<proteinExistence type="predicted"/>
<dbReference type="RefSeq" id="WP_151161536.1">
    <property type="nucleotide sequence ID" value="NZ_WKJO01000001.1"/>
</dbReference>
<dbReference type="AlphaFoldDB" id="A0A6A8GCT2"/>
<evidence type="ECO:0000313" key="1">
    <source>
        <dbReference type="EMBL" id="MRX20885.1"/>
    </source>
</evidence>
<evidence type="ECO:0000313" key="2">
    <source>
        <dbReference type="Proteomes" id="UP000439022"/>
    </source>
</evidence>
<organism evidence="1 2">
    <name type="scientific">Haloferax litoreum</name>
    <dbReference type="NCBI Taxonomy" id="2666140"/>
    <lineage>
        <taxon>Archaea</taxon>
        <taxon>Methanobacteriati</taxon>
        <taxon>Methanobacteriota</taxon>
        <taxon>Stenosarchaea group</taxon>
        <taxon>Halobacteria</taxon>
        <taxon>Halobacteriales</taxon>
        <taxon>Haloferacaceae</taxon>
        <taxon>Haloferax</taxon>
    </lineage>
</organism>